<feature type="transmembrane region" description="Helical" evidence="1">
    <location>
        <begin position="186"/>
        <end position="205"/>
    </location>
</feature>
<sequence length="351" mass="38584">MSGSVFGINQGDPEVSAQEIVQRSSLLSLRTFVPSPEMPILLTSLLGTAVGSAVVYYTSPTLAAVLAGSALDWITIHSLAIDALFAILICFFILCYLETKWIAVNQSFPYTFHLKNNLGQSSFNFQLVVFELWHTNKLNRYGHMVCLFCEQLLWLYIIRITFGLSGLALTNIALGMQAFSFGDMRLGFGTAAFNAAYSLLGMWAFDRFAPVAAIDICKIALFWVVVIRTAVHAAEPLPPVYDSETDSFGETWGDDGYHLIFKKPFAALWLFILGIVSELASGVPGRLFGTALYKALYRAGGFRSSTLKGVDTAREEALSTLKNGWASNEMLAPYFLKSSSVIVVEKVPLEC</sequence>
<comment type="caution">
    <text evidence="2">The sequence shown here is derived from an EMBL/GenBank/DDBJ whole genome shotgun (WGS) entry which is preliminary data.</text>
</comment>
<feature type="transmembrane region" description="Helical" evidence="1">
    <location>
        <begin position="212"/>
        <end position="231"/>
    </location>
</feature>
<feature type="transmembrane region" description="Helical" evidence="1">
    <location>
        <begin position="266"/>
        <end position="288"/>
    </location>
</feature>
<name>A0ABR0TC43_AURPU</name>
<keyword evidence="1" id="KW-0812">Transmembrane</keyword>
<feature type="transmembrane region" description="Helical" evidence="1">
    <location>
        <begin position="40"/>
        <end position="59"/>
    </location>
</feature>
<keyword evidence="1" id="KW-1133">Transmembrane helix</keyword>
<protein>
    <submittedName>
        <fullName evidence="2">Uncharacterized protein</fullName>
    </submittedName>
</protein>
<reference evidence="2 3" key="1">
    <citation type="submission" date="2023-11" db="EMBL/GenBank/DDBJ databases">
        <title>Draft genome sequence and annotation of the polyextremotolerant black yeast-like fungus Aureobasidium pullulans NRRL 62042.</title>
        <authorList>
            <person name="Dielentheis-Frenken M.R.E."/>
            <person name="Wibberg D."/>
            <person name="Blank L.M."/>
            <person name="Tiso T."/>
        </authorList>
    </citation>
    <scope>NUCLEOTIDE SEQUENCE [LARGE SCALE GENOMIC DNA]</scope>
    <source>
        <strain evidence="2 3">NRRL 62042</strain>
    </source>
</reference>
<accession>A0ABR0TC43</accession>
<gene>
    <name evidence="2" type="ORF">QM012_002504</name>
</gene>
<evidence type="ECO:0000256" key="1">
    <source>
        <dbReference type="SAM" id="Phobius"/>
    </source>
</evidence>
<proteinExistence type="predicted"/>
<keyword evidence="3" id="KW-1185">Reference proteome</keyword>
<feature type="transmembrane region" description="Helical" evidence="1">
    <location>
        <begin position="153"/>
        <end position="174"/>
    </location>
</feature>
<organism evidence="2 3">
    <name type="scientific">Aureobasidium pullulans</name>
    <name type="common">Black yeast</name>
    <name type="synonym">Pullularia pullulans</name>
    <dbReference type="NCBI Taxonomy" id="5580"/>
    <lineage>
        <taxon>Eukaryota</taxon>
        <taxon>Fungi</taxon>
        <taxon>Dikarya</taxon>
        <taxon>Ascomycota</taxon>
        <taxon>Pezizomycotina</taxon>
        <taxon>Dothideomycetes</taxon>
        <taxon>Dothideomycetidae</taxon>
        <taxon>Dothideales</taxon>
        <taxon>Saccotheciaceae</taxon>
        <taxon>Aureobasidium</taxon>
    </lineage>
</organism>
<feature type="transmembrane region" description="Helical" evidence="1">
    <location>
        <begin position="79"/>
        <end position="97"/>
    </location>
</feature>
<evidence type="ECO:0000313" key="2">
    <source>
        <dbReference type="EMBL" id="KAK6002014.1"/>
    </source>
</evidence>
<dbReference type="Proteomes" id="UP001341245">
    <property type="component" value="Unassembled WGS sequence"/>
</dbReference>
<keyword evidence="1" id="KW-0472">Membrane</keyword>
<dbReference type="EMBL" id="JASGXD010000013">
    <property type="protein sequence ID" value="KAK6002014.1"/>
    <property type="molecule type" value="Genomic_DNA"/>
</dbReference>
<evidence type="ECO:0000313" key="3">
    <source>
        <dbReference type="Proteomes" id="UP001341245"/>
    </source>
</evidence>